<dbReference type="Proteomes" id="UP001162483">
    <property type="component" value="Unassembled WGS sequence"/>
</dbReference>
<name>A0ABN9F597_9NEOB</name>
<accession>A0ABN9F597</accession>
<feature type="non-terminal residue" evidence="1">
    <location>
        <position position="70"/>
    </location>
</feature>
<gene>
    <name evidence="1" type="ORF">SPARVUS_LOCUS11341006</name>
</gene>
<dbReference type="EMBL" id="CATNWA010016388">
    <property type="protein sequence ID" value="CAI9592239.1"/>
    <property type="molecule type" value="Genomic_DNA"/>
</dbReference>
<sequence>MTVLGLSFHTMFQTAVWKDSPRTVINSPISDSSMTSLHTAVETAVWSDCPRTVRNSLFLTVLGHSLHTAV</sequence>
<evidence type="ECO:0000313" key="1">
    <source>
        <dbReference type="EMBL" id="CAI9592239.1"/>
    </source>
</evidence>
<evidence type="ECO:0000313" key="2">
    <source>
        <dbReference type="Proteomes" id="UP001162483"/>
    </source>
</evidence>
<reference evidence="1" key="1">
    <citation type="submission" date="2023-05" db="EMBL/GenBank/DDBJ databases">
        <authorList>
            <person name="Stuckert A."/>
        </authorList>
    </citation>
    <scope>NUCLEOTIDE SEQUENCE</scope>
</reference>
<organism evidence="1 2">
    <name type="scientific">Staurois parvus</name>
    <dbReference type="NCBI Taxonomy" id="386267"/>
    <lineage>
        <taxon>Eukaryota</taxon>
        <taxon>Metazoa</taxon>
        <taxon>Chordata</taxon>
        <taxon>Craniata</taxon>
        <taxon>Vertebrata</taxon>
        <taxon>Euteleostomi</taxon>
        <taxon>Amphibia</taxon>
        <taxon>Batrachia</taxon>
        <taxon>Anura</taxon>
        <taxon>Neobatrachia</taxon>
        <taxon>Ranoidea</taxon>
        <taxon>Ranidae</taxon>
        <taxon>Staurois</taxon>
    </lineage>
</organism>
<protein>
    <submittedName>
        <fullName evidence="1">Uncharacterized protein</fullName>
    </submittedName>
</protein>
<keyword evidence="2" id="KW-1185">Reference proteome</keyword>
<comment type="caution">
    <text evidence="1">The sequence shown here is derived from an EMBL/GenBank/DDBJ whole genome shotgun (WGS) entry which is preliminary data.</text>
</comment>
<proteinExistence type="predicted"/>